<keyword evidence="5 7" id="KW-0648">Protein biosynthesis</keyword>
<evidence type="ECO:0000256" key="1">
    <source>
        <dbReference type="ARBA" id="ARBA00003815"/>
    </source>
</evidence>
<dbReference type="Gene3D" id="3.30.70.60">
    <property type="match status" value="1"/>
</dbReference>
<dbReference type="Proteomes" id="UP001301797">
    <property type="component" value="Chromosome"/>
</dbReference>
<dbReference type="AlphaFoldDB" id="A0AA97I365"/>
<evidence type="ECO:0000259" key="8">
    <source>
        <dbReference type="SMART" id="SM00888"/>
    </source>
</evidence>
<evidence type="ECO:0000256" key="6">
    <source>
        <dbReference type="ARBA" id="ARBA00032274"/>
    </source>
</evidence>
<evidence type="ECO:0000256" key="2">
    <source>
        <dbReference type="ARBA" id="ARBA00007411"/>
    </source>
</evidence>
<evidence type="ECO:0000256" key="7">
    <source>
        <dbReference type="HAMAP-Rule" id="MF_00043"/>
    </source>
</evidence>
<dbReference type="CDD" id="cd00292">
    <property type="entry name" value="EF1B"/>
    <property type="match status" value="1"/>
</dbReference>
<dbReference type="GO" id="GO:0003746">
    <property type="term" value="F:translation elongation factor activity"/>
    <property type="evidence" value="ECO:0007669"/>
    <property type="project" value="UniProtKB-UniRule"/>
</dbReference>
<comment type="function">
    <text evidence="1 7">Promotes the exchange of GDP for GTP in EF-1-alpha/GDP, thus allowing the regeneration of EF-1-alpha/GTP that could then be used to form the ternary complex EF-1-alpha/GTP/AAtRNA.</text>
</comment>
<dbReference type="SUPFAM" id="SSF54984">
    <property type="entry name" value="eEF-1beta-like"/>
    <property type="match status" value="1"/>
</dbReference>
<dbReference type="KEGG" id="mefw:F1737_10215"/>
<dbReference type="SMART" id="SM00888">
    <property type="entry name" value="EF1_GNE"/>
    <property type="match status" value="1"/>
</dbReference>
<dbReference type="RefSeq" id="WP_317136477.1">
    <property type="nucleotide sequence ID" value="NZ_CP043875.1"/>
</dbReference>
<evidence type="ECO:0000256" key="4">
    <source>
        <dbReference type="ARBA" id="ARBA00022768"/>
    </source>
</evidence>
<reference evidence="9 10" key="1">
    <citation type="submission" date="2019-09" db="EMBL/GenBank/DDBJ databases">
        <title>The complete genome of Methanoplanus sp. FWC-SCC4.</title>
        <authorList>
            <person name="Chen S.-C."/>
            <person name="Zhou Y.-Z."/>
            <person name="Lai M.-C."/>
        </authorList>
    </citation>
    <scope>NUCLEOTIDE SEQUENCE [LARGE SCALE GENOMIC DNA]</scope>
    <source>
        <strain evidence="9 10">FWC-SCC4</strain>
    </source>
</reference>
<keyword evidence="10" id="KW-1185">Reference proteome</keyword>
<sequence>MGDVVIILRVMPESPEVDIEGLKSAIVEKYPGTKDVQEDPIGFGLVALKVAIVIPDGEAGASEEAEKAIQEIEGVESAEIVSLTLT</sequence>
<accession>A0AA97I365</accession>
<dbReference type="PANTHER" id="PTHR39647:SF1">
    <property type="entry name" value="ELONGATION FACTOR 1-BETA"/>
    <property type="match status" value="1"/>
</dbReference>
<dbReference type="InterPro" id="IPR014717">
    <property type="entry name" value="Transl_elong_EF1B/ribsomal_bS6"/>
</dbReference>
<keyword evidence="4 7" id="KW-0251">Elongation factor</keyword>
<proteinExistence type="inferred from homology"/>
<comment type="similarity">
    <text evidence="2 7">Belongs to the EF-1-beta/EF-1-delta family.</text>
</comment>
<evidence type="ECO:0000313" key="9">
    <source>
        <dbReference type="EMBL" id="WOF17025.1"/>
    </source>
</evidence>
<dbReference type="InterPro" id="IPR004542">
    <property type="entry name" value="Transl_elong_EF1B_B_arc"/>
</dbReference>
<dbReference type="InterPro" id="IPR014038">
    <property type="entry name" value="EF1B_bsu/dsu_GNE"/>
</dbReference>
<dbReference type="EMBL" id="CP043875">
    <property type="protein sequence ID" value="WOF17025.1"/>
    <property type="molecule type" value="Genomic_DNA"/>
</dbReference>
<name>A0AA97I365_9EURY</name>
<dbReference type="InterPro" id="IPR036219">
    <property type="entry name" value="eEF-1beta-like_sf"/>
</dbReference>
<dbReference type="NCBIfam" id="TIGR00489">
    <property type="entry name" value="aEF-1_beta"/>
    <property type="match status" value="1"/>
</dbReference>
<evidence type="ECO:0000256" key="3">
    <source>
        <dbReference type="ARBA" id="ARBA00017600"/>
    </source>
</evidence>
<evidence type="ECO:0000256" key="5">
    <source>
        <dbReference type="ARBA" id="ARBA00022917"/>
    </source>
</evidence>
<dbReference type="PIRSF" id="PIRSF006521">
    <property type="entry name" value="Transl_elong_EF1B_B_arc"/>
    <property type="match status" value="1"/>
</dbReference>
<feature type="domain" description="Translation elongation factor EF1B beta/delta subunit guanine nucleotide exchange" evidence="8">
    <location>
        <begin position="3"/>
        <end position="86"/>
    </location>
</feature>
<dbReference type="NCBIfam" id="NF001670">
    <property type="entry name" value="PRK00435.1"/>
    <property type="match status" value="1"/>
</dbReference>
<dbReference type="Pfam" id="PF00736">
    <property type="entry name" value="EF1_GNE"/>
    <property type="match status" value="1"/>
</dbReference>
<protein>
    <recommendedName>
        <fullName evidence="3 7">Elongation factor 1-beta</fullName>
        <shortName evidence="7">EF-1-beta</shortName>
    </recommendedName>
    <alternativeName>
        <fullName evidence="6 7">aEF-1beta</fullName>
    </alternativeName>
</protein>
<gene>
    <name evidence="7" type="primary">ef1b</name>
    <name evidence="9" type="ORF">F1737_10215</name>
</gene>
<dbReference type="HAMAP" id="MF_00043">
    <property type="entry name" value="EF1_beta"/>
    <property type="match status" value="1"/>
</dbReference>
<dbReference type="PANTHER" id="PTHR39647">
    <property type="entry name" value="ELONGATION FACTOR 1-BETA"/>
    <property type="match status" value="1"/>
</dbReference>
<organism evidence="9 10">
    <name type="scientific">Methanochimaera problematica</name>
    <dbReference type="NCBI Taxonomy" id="2609417"/>
    <lineage>
        <taxon>Archaea</taxon>
        <taxon>Methanobacteriati</taxon>
        <taxon>Methanobacteriota</taxon>
        <taxon>Stenosarchaea group</taxon>
        <taxon>Methanomicrobia</taxon>
        <taxon>Methanomicrobiales</taxon>
        <taxon>Methanomicrobiaceae</taxon>
        <taxon>Methanochimaera</taxon>
    </lineage>
</organism>
<evidence type="ECO:0000313" key="10">
    <source>
        <dbReference type="Proteomes" id="UP001301797"/>
    </source>
</evidence>
<dbReference type="GeneID" id="85230546"/>